<dbReference type="EMBL" id="CAICTM010000148">
    <property type="protein sequence ID" value="CAB9502884.1"/>
    <property type="molecule type" value="Genomic_DNA"/>
</dbReference>
<feature type="chain" id="PRO_5040296214" evidence="1">
    <location>
        <begin position="18"/>
        <end position="100"/>
    </location>
</feature>
<feature type="signal peptide" evidence="1">
    <location>
        <begin position="1"/>
        <end position="17"/>
    </location>
</feature>
<evidence type="ECO:0000313" key="2">
    <source>
        <dbReference type="EMBL" id="CAB9502884.1"/>
    </source>
</evidence>
<gene>
    <name evidence="2" type="ORF">SEMRO_149_G068530.1</name>
</gene>
<accession>A0A9N8DHR0</accession>
<organism evidence="2 3">
    <name type="scientific">Seminavis robusta</name>
    <dbReference type="NCBI Taxonomy" id="568900"/>
    <lineage>
        <taxon>Eukaryota</taxon>
        <taxon>Sar</taxon>
        <taxon>Stramenopiles</taxon>
        <taxon>Ochrophyta</taxon>
        <taxon>Bacillariophyta</taxon>
        <taxon>Bacillariophyceae</taxon>
        <taxon>Bacillariophycidae</taxon>
        <taxon>Naviculales</taxon>
        <taxon>Naviculaceae</taxon>
        <taxon>Seminavis</taxon>
    </lineage>
</organism>
<protein>
    <submittedName>
        <fullName evidence="2">Uncharacterized protein</fullName>
    </submittedName>
</protein>
<keyword evidence="1" id="KW-0732">Signal</keyword>
<reference evidence="2" key="1">
    <citation type="submission" date="2020-06" db="EMBL/GenBank/DDBJ databases">
        <authorList>
            <consortium name="Plant Systems Biology data submission"/>
        </authorList>
    </citation>
    <scope>NUCLEOTIDE SEQUENCE</scope>
    <source>
        <strain evidence="2">D6</strain>
    </source>
</reference>
<evidence type="ECO:0000256" key="1">
    <source>
        <dbReference type="SAM" id="SignalP"/>
    </source>
</evidence>
<evidence type="ECO:0000313" key="3">
    <source>
        <dbReference type="Proteomes" id="UP001153069"/>
    </source>
</evidence>
<dbReference type="OrthoDB" id="56746at2759"/>
<keyword evidence="3" id="KW-1185">Reference proteome</keyword>
<proteinExistence type="predicted"/>
<dbReference type="Proteomes" id="UP001153069">
    <property type="component" value="Unassembled WGS sequence"/>
</dbReference>
<sequence length="100" mass="11261">MMMRLFVVLLAVAVSAAIESVQPEEGKASRNLGFFRSFSTMNKLNRALLDCDYDHPEKARYCPPVNDIVPFPEGSETQDAQSQRELHTMGIQKEISELSQ</sequence>
<dbReference type="AlphaFoldDB" id="A0A9N8DHR0"/>
<comment type="caution">
    <text evidence="2">The sequence shown here is derived from an EMBL/GenBank/DDBJ whole genome shotgun (WGS) entry which is preliminary data.</text>
</comment>
<name>A0A9N8DHR0_9STRA</name>